<evidence type="ECO:0000256" key="1">
    <source>
        <dbReference type="SAM" id="MobiDB-lite"/>
    </source>
</evidence>
<proteinExistence type="predicted"/>
<dbReference type="InterPro" id="IPR002889">
    <property type="entry name" value="WSC_carb-bd"/>
</dbReference>
<gene>
    <name evidence="4" type="ORF">EX30DRAFT_375082</name>
</gene>
<organism evidence="4 5">
    <name type="scientific">Ascodesmis nigricans</name>
    <dbReference type="NCBI Taxonomy" id="341454"/>
    <lineage>
        <taxon>Eukaryota</taxon>
        <taxon>Fungi</taxon>
        <taxon>Dikarya</taxon>
        <taxon>Ascomycota</taxon>
        <taxon>Pezizomycotina</taxon>
        <taxon>Pezizomycetes</taxon>
        <taxon>Pezizales</taxon>
        <taxon>Ascodesmidaceae</taxon>
        <taxon>Ascodesmis</taxon>
    </lineage>
</organism>
<keyword evidence="2" id="KW-0812">Transmembrane</keyword>
<feature type="transmembrane region" description="Helical" evidence="2">
    <location>
        <begin position="242"/>
        <end position="266"/>
    </location>
</feature>
<dbReference type="InParanoid" id="A0A4S2MJ81"/>
<evidence type="ECO:0000259" key="3">
    <source>
        <dbReference type="PROSITE" id="PS51212"/>
    </source>
</evidence>
<keyword evidence="2" id="KW-1133">Transmembrane helix</keyword>
<feature type="domain" description="WSC" evidence="3">
    <location>
        <begin position="53"/>
        <end position="138"/>
    </location>
</feature>
<dbReference type="AlphaFoldDB" id="A0A4S2MJ81"/>
<feature type="region of interest" description="Disordered" evidence="1">
    <location>
        <begin position="154"/>
        <end position="183"/>
    </location>
</feature>
<dbReference type="PANTHER" id="PTHR16861:SF4">
    <property type="entry name" value="SH3 DOMAIN PROTEIN (AFU_ORTHOLOGUE AFUA_1G13610)"/>
    <property type="match status" value="1"/>
</dbReference>
<accession>A0A4S2MJ81</accession>
<keyword evidence="5" id="KW-1185">Reference proteome</keyword>
<keyword evidence="2" id="KW-0472">Membrane</keyword>
<feature type="compositionally biased region" description="Low complexity" evidence="1">
    <location>
        <begin position="345"/>
        <end position="355"/>
    </location>
</feature>
<dbReference type="PROSITE" id="PS51212">
    <property type="entry name" value="WSC"/>
    <property type="match status" value="1"/>
</dbReference>
<reference evidence="4 5" key="1">
    <citation type="submission" date="2019-04" db="EMBL/GenBank/DDBJ databases">
        <title>Comparative genomics and transcriptomics to analyze fruiting body development in filamentous ascomycetes.</title>
        <authorList>
            <consortium name="DOE Joint Genome Institute"/>
            <person name="Lutkenhaus R."/>
            <person name="Traeger S."/>
            <person name="Breuer J."/>
            <person name="Kuo A."/>
            <person name="Lipzen A."/>
            <person name="Pangilinan J."/>
            <person name="Dilworth D."/>
            <person name="Sandor L."/>
            <person name="Poggeler S."/>
            <person name="Barry K."/>
            <person name="Grigoriev I.V."/>
            <person name="Nowrousian M."/>
        </authorList>
    </citation>
    <scope>NUCLEOTIDE SEQUENCE [LARGE SCALE GENOMIC DNA]</scope>
    <source>
        <strain evidence="4 5">CBS 389.68</strain>
    </source>
</reference>
<evidence type="ECO:0000313" key="5">
    <source>
        <dbReference type="Proteomes" id="UP000298138"/>
    </source>
</evidence>
<name>A0A4S2MJ81_9PEZI</name>
<dbReference type="SMART" id="SM00321">
    <property type="entry name" value="WSC"/>
    <property type="match status" value="1"/>
</dbReference>
<evidence type="ECO:0000313" key="4">
    <source>
        <dbReference type="EMBL" id="TGZ76902.1"/>
    </source>
</evidence>
<protein>
    <recommendedName>
        <fullName evidence="3">WSC domain-containing protein</fullName>
    </recommendedName>
</protein>
<dbReference type="STRING" id="341454.A0A4S2MJ81"/>
<sequence>MIERRVVGQARGWREMWPARGNGHRKSIYHRTTQQIVGIALVAWLCLIAPATALDIEYCSSQNTGSDFKKVTDIYQSHGACQKICRDKYAFAIVQGNQCWCSNYAPSLDNKECTEGCPGYPDEKCGNTKEKAFAYLALTLAPSGTIDATTKATVSSTTTVPSPPPLPPEVTTVTEEKEGSKETVTIATTPKSTDDDTASTTTPIVSVITKTGGVQTVTLAPSDTAEANKDPMTSSSNSGISAGAIAGIVIGILAALILLIAALFFYRHRKKRAAEDAEAHHEKISAGGAGIMGISAAEKRRSRSLSTMGLVASDKASPASSGSGVSADARVPAVTVNGGGGPMGAGQSQQQQGAADVYDPRLDPGTLFMRYDHATGSSRMSVRSLRDDADYSRRVLRLANPDDDTHT</sequence>
<dbReference type="Proteomes" id="UP000298138">
    <property type="component" value="Unassembled WGS sequence"/>
</dbReference>
<evidence type="ECO:0000256" key="2">
    <source>
        <dbReference type="SAM" id="Phobius"/>
    </source>
</evidence>
<feature type="region of interest" description="Disordered" evidence="1">
    <location>
        <begin position="306"/>
        <end position="356"/>
    </location>
</feature>
<feature type="compositionally biased region" description="Low complexity" evidence="1">
    <location>
        <begin position="316"/>
        <end position="329"/>
    </location>
</feature>
<dbReference type="OrthoDB" id="2537459at2759"/>
<dbReference type="Pfam" id="PF01822">
    <property type="entry name" value="WSC"/>
    <property type="match status" value="1"/>
</dbReference>
<dbReference type="EMBL" id="ML220163">
    <property type="protein sequence ID" value="TGZ76902.1"/>
    <property type="molecule type" value="Genomic_DNA"/>
</dbReference>
<dbReference type="PANTHER" id="PTHR16861">
    <property type="entry name" value="GLYCOPROTEIN 38"/>
    <property type="match status" value="1"/>
</dbReference>